<dbReference type="EMBL" id="JAHCVJ010000007">
    <property type="protein sequence ID" value="MBT0665931.1"/>
    <property type="molecule type" value="Genomic_DNA"/>
</dbReference>
<evidence type="ECO:0000256" key="2">
    <source>
        <dbReference type="SAM" id="Coils"/>
    </source>
</evidence>
<dbReference type="InterPro" id="IPR001610">
    <property type="entry name" value="PAC"/>
</dbReference>
<dbReference type="InterPro" id="IPR000700">
    <property type="entry name" value="PAS-assoc_C"/>
</dbReference>
<dbReference type="InterPro" id="IPR052155">
    <property type="entry name" value="Biofilm_reg_signaling"/>
</dbReference>
<dbReference type="CDD" id="cd00156">
    <property type="entry name" value="REC"/>
    <property type="match status" value="1"/>
</dbReference>
<evidence type="ECO:0000259" key="5">
    <source>
        <dbReference type="PROSITE" id="PS50113"/>
    </source>
</evidence>
<dbReference type="CDD" id="cd00130">
    <property type="entry name" value="PAS"/>
    <property type="match status" value="1"/>
</dbReference>
<organism evidence="6 7">
    <name type="scientific">Geoanaerobacter pelophilus</name>
    <dbReference type="NCBI Taxonomy" id="60036"/>
    <lineage>
        <taxon>Bacteria</taxon>
        <taxon>Pseudomonadati</taxon>
        <taxon>Thermodesulfobacteriota</taxon>
        <taxon>Desulfuromonadia</taxon>
        <taxon>Geobacterales</taxon>
        <taxon>Geobacteraceae</taxon>
        <taxon>Geoanaerobacter</taxon>
    </lineage>
</organism>
<evidence type="ECO:0000259" key="4">
    <source>
        <dbReference type="PROSITE" id="PS50112"/>
    </source>
</evidence>
<dbReference type="AlphaFoldDB" id="A0AAW4LC05"/>
<feature type="domain" description="PAC" evidence="5">
    <location>
        <begin position="218"/>
        <end position="270"/>
    </location>
</feature>
<dbReference type="PROSITE" id="PS50113">
    <property type="entry name" value="PAC"/>
    <property type="match status" value="1"/>
</dbReference>
<dbReference type="PANTHER" id="PTHR44757">
    <property type="entry name" value="DIGUANYLATE CYCLASE DGCP"/>
    <property type="match status" value="1"/>
</dbReference>
<dbReference type="PROSITE" id="PS50110">
    <property type="entry name" value="RESPONSE_REGULATORY"/>
    <property type="match status" value="1"/>
</dbReference>
<gene>
    <name evidence="6" type="ORF">KI809_16595</name>
</gene>
<dbReference type="Proteomes" id="UP000811899">
    <property type="component" value="Unassembled WGS sequence"/>
</dbReference>
<dbReference type="GO" id="GO:0006355">
    <property type="term" value="P:regulation of DNA-templated transcription"/>
    <property type="evidence" value="ECO:0007669"/>
    <property type="project" value="InterPro"/>
</dbReference>
<evidence type="ECO:0000256" key="1">
    <source>
        <dbReference type="PROSITE-ProRule" id="PRU00169"/>
    </source>
</evidence>
<protein>
    <submittedName>
        <fullName evidence="6">PAS domain S-box protein</fullName>
    </submittedName>
</protein>
<proteinExistence type="predicted"/>
<comment type="caution">
    <text evidence="6">The sequence shown here is derived from an EMBL/GenBank/DDBJ whole genome shotgun (WGS) entry which is preliminary data.</text>
</comment>
<sequence>MTNEMQRERPLRILHLEDSPRDAELIRERLIDAGFSLQLDWAASELKFASLLQRGGYDLVLADYLLPGFEAPAALSLVNALAPGLPFIVVSGAVGEEKAVELLKLGATDYVLKDRLDKLPLAIERALDEIGEQKARRRAEEELRISEGKYRRIVDTAAEGIWSLGADHLTTFVNARMTEMLGYTGAEMFGRPMADFMFDEDVPNHLLRMGNRRHGQPEHYERRFRRKNGEAVWTLVSATPILDDQHQFQGSFAMFTDITERKLAGDELQRLKDDLERRVLERTIELQEKYAELERMNKLFVGRELKMVELKERITELEQQIRQLNERSGS</sequence>
<dbReference type="SUPFAM" id="SSF52172">
    <property type="entry name" value="CheY-like"/>
    <property type="match status" value="1"/>
</dbReference>
<dbReference type="InterPro" id="IPR001789">
    <property type="entry name" value="Sig_transdc_resp-reg_receiver"/>
</dbReference>
<dbReference type="NCBIfam" id="TIGR00229">
    <property type="entry name" value="sensory_box"/>
    <property type="match status" value="1"/>
</dbReference>
<keyword evidence="1" id="KW-0597">Phosphoprotein</keyword>
<dbReference type="Gene3D" id="3.30.450.20">
    <property type="entry name" value="PAS domain"/>
    <property type="match status" value="1"/>
</dbReference>
<dbReference type="Pfam" id="PF00072">
    <property type="entry name" value="Response_reg"/>
    <property type="match status" value="1"/>
</dbReference>
<keyword evidence="2" id="KW-0175">Coiled coil</keyword>
<dbReference type="RefSeq" id="WP_214172695.1">
    <property type="nucleotide sequence ID" value="NZ_JAHCVJ010000007.1"/>
</dbReference>
<feature type="domain" description="PAS" evidence="4">
    <location>
        <begin position="146"/>
        <end position="201"/>
    </location>
</feature>
<dbReference type="SMART" id="SM00091">
    <property type="entry name" value="PAS"/>
    <property type="match status" value="1"/>
</dbReference>
<name>A0AAW4LC05_9BACT</name>
<reference evidence="6 7" key="1">
    <citation type="submission" date="2021-05" db="EMBL/GenBank/DDBJ databases">
        <title>The draft genome of Geobacter pelophilus DSM 12255.</title>
        <authorList>
            <person name="Xu Z."/>
            <person name="Masuda Y."/>
            <person name="Itoh H."/>
            <person name="Senoo K."/>
        </authorList>
    </citation>
    <scope>NUCLEOTIDE SEQUENCE [LARGE SCALE GENOMIC DNA]</scope>
    <source>
        <strain evidence="6 7">DSM 12255</strain>
    </source>
</reference>
<dbReference type="SMART" id="SM00086">
    <property type="entry name" value="PAC"/>
    <property type="match status" value="1"/>
</dbReference>
<dbReference type="Gene3D" id="3.40.50.2300">
    <property type="match status" value="1"/>
</dbReference>
<dbReference type="Pfam" id="PF00989">
    <property type="entry name" value="PAS"/>
    <property type="match status" value="1"/>
</dbReference>
<dbReference type="SMART" id="SM00448">
    <property type="entry name" value="REC"/>
    <property type="match status" value="1"/>
</dbReference>
<feature type="coiled-coil region" evidence="2">
    <location>
        <begin position="300"/>
        <end position="327"/>
    </location>
</feature>
<dbReference type="PROSITE" id="PS50112">
    <property type="entry name" value="PAS"/>
    <property type="match status" value="1"/>
</dbReference>
<dbReference type="InterPro" id="IPR000014">
    <property type="entry name" value="PAS"/>
</dbReference>
<dbReference type="PANTHER" id="PTHR44757:SF2">
    <property type="entry name" value="BIOFILM ARCHITECTURE MAINTENANCE PROTEIN MBAA"/>
    <property type="match status" value="1"/>
</dbReference>
<dbReference type="InterPro" id="IPR011006">
    <property type="entry name" value="CheY-like_superfamily"/>
</dbReference>
<dbReference type="InterPro" id="IPR013767">
    <property type="entry name" value="PAS_fold"/>
</dbReference>
<evidence type="ECO:0000313" key="6">
    <source>
        <dbReference type="EMBL" id="MBT0665931.1"/>
    </source>
</evidence>
<keyword evidence="7" id="KW-1185">Reference proteome</keyword>
<dbReference type="SUPFAM" id="SSF55785">
    <property type="entry name" value="PYP-like sensor domain (PAS domain)"/>
    <property type="match status" value="1"/>
</dbReference>
<feature type="modified residue" description="4-aspartylphosphate" evidence="1">
    <location>
        <position position="63"/>
    </location>
</feature>
<evidence type="ECO:0000259" key="3">
    <source>
        <dbReference type="PROSITE" id="PS50110"/>
    </source>
</evidence>
<dbReference type="InterPro" id="IPR035965">
    <property type="entry name" value="PAS-like_dom_sf"/>
</dbReference>
<feature type="domain" description="Response regulatory" evidence="3">
    <location>
        <begin position="12"/>
        <end position="128"/>
    </location>
</feature>
<evidence type="ECO:0000313" key="7">
    <source>
        <dbReference type="Proteomes" id="UP000811899"/>
    </source>
</evidence>
<accession>A0AAW4LC05</accession>
<dbReference type="GO" id="GO:0000160">
    <property type="term" value="P:phosphorelay signal transduction system"/>
    <property type="evidence" value="ECO:0007669"/>
    <property type="project" value="InterPro"/>
</dbReference>